<sequence>MTDTMTAAAKQRVRDEWVARARAAAESWTTNVAATSAAATVDEDESHDIDATWQADTDGDLAGIFSEQGYAQRLDLNILEQIDFSLTDVVRPGAIVGIDGHRDVVGISGEPFEVDGVTYETISTEAPLYAAIEGLRLGDTYEFRGQEHTIDFLA</sequence>
<gene>
    <name evidence="2" type="ORF">ET996_12515</name>
</gene>
<comment type="caution">
    <text evidence="2">The sequence shown here is derived from an EMBL/GenBank/DDBJ whole genome shotgun (WGS) entry which is preliminary data.</text>
</comment>
<evidence type="ECO:0000256" key="1">
    <source>
        <dbReference type="ARBA" id="ARBA00022801"/>
    </source>
</evidence>
<evidence type="ECO:0000313" key="3">
    <source>
        <dbReference type="Proteomes" id="UP000291933"/>
    </source>
</evidence>
<dbReference type="Proteomes" id="UP000291933">
    <property type="component" value="Unassembled WGS sequence"/>
</dbReference>
<keyword evidence="3" id="KW-1185">Reference proteome</keyword>
<dbReference type="AlphaFoldDB" id="A0A4Q9KID6"/>
<evidence type="ECO:0000313" key="2">
    <source>
        <dbReference type="EMBL" id="TBT93061.1"/>
    </source>
</evidence>
<protein>
    <submittedName>
        <fullName evidence="2">Uncharacterized protein</fullName>
    </submittedName>
</protein>
<reference evidence="2 3" key="1">
    <citation type="submission" date="2019-01" db="EMBL/GenBank/DDBJ databases">
        <title>Lactibacter flavus gen. nov., sp. nov., a novel bacterium of the family Propionibacteriaceae isolated from raw milk and dairy products.</title>
        <authorList>
            <person name="Huptas C."/>
            <person name="Wenning M."/>
            <person name="Breitenwieser F."/>
            <person name="Doll E."/>
            <person name="Von Neubeck M."/>
            <person name="Busse H.-J."/>
            <person name="Scherer S."/>
        </authorList>
    </citation>
    <scope>NUCLEOTIDE SEQUENCE [LARGE SCALE GENOMIC DNA]</scope>
    <source>
        <strain evidence="2 3">DSM 22130</strain>
    </source>
</reference>
<dbReference type="InterPro" id="IPR001261">
    <property type="entry name" value="ArgE/DapE_CS"/>
</dbReference>
<organism evidence="2 3">
    <name type="scientific">Propioniciclava tarda</name>
    <dbReference type="NCBI Taxonomy" id="433330"/>
    <lineage>
        <taxon>Bacteria</taxon>
        <taxon>Bacillati</taxon>
        <taxon>Actinomycetota</taxon>
        <taxon>Actinomycetes</taxon>
        <taxon>Propionibacteriales</taxon>
        <taxon>Propionibacteriaceae</taxon>
        <taxon>Propioniciclava</taxon>
    </lineage>
</organism>
<name>A0A4Q9KID6_PROTD</name>
<dbReference type="EMBL" id="SDMR01000019">
    <property type="protein sequence ID" value="TBT93061.1"/>
    <property type="molecule type" value="Genomic_DNA"/>
</dbReference>
<dbReference type="PROSITE" id="PS00758">
    <property type="entry name" value="ARGE_DAPE_CPG2_1"/>
    <property type="match status" value="1"/>
</dbReference>
<proteinExistence type="predicted"/>
<dbReference type="OrthoDB" id="3788513at2"/>
<dbReference type="RefSeq" id="WP_131172900.1">
    <property type="nucleotide sequence ID" value="NZ_FXTL01000020.1"/>
</dbReference>
<keyword evidence="1" id="KW-0378">Hydrolase</keyword>
<accession>A0A4Q9KID6</accession>